<dbReference type="PANTHER" id="PTHR46579">
    <property type="entry name" value="F5/8 TYPE C DOMAIN-CONTAINING PROTEIN-RELATED"/>
    <property type="match status" value="1"/>
</dbReference>
<protein>
    <submittedName>
        <fullName evidence="2">Putative cr1-8 nvi</fullName>
    </submittedName>
</protein>
<organism evidence="2">
    <name type="scientific">Ixodes ricinus</name>
    <name type="common">Common tick</name>
    <name type="synonym">Acarus ricinus</name>
    <dbReference type="NCBI Taxonomy" id="34613"/>
    <lineage>
        <taxon>Eukaryota</taxon>
        <taxon>Metazoa</taxon>
        <taxon>Ecdysozoa</taxon>
        <taxon>Arthropoda</taxon>
        <taxon>Chelicerata</taxon>
        <taxon>Arachnida</taxon>
        <taxon>Acari</taxon>
        <taxon>Parasitiformes</taxon>
        <taxon>Ixodida</taxon>
        <taxon>Ixodoidea</taxon>
        <taxon>Ixodidae</taxon>
        <taxon>Ixodinae</taxon>
        <taxon>Ixodes</taxon>
    </lineage>
</organism>
<sequence length="825" mass="90943">MEKGAPFKLPRTTLFRSKKEAAAKSGHDSTAASSHDVPSDGEELDSDFDVPATGTAEDLASPESEEEETVHSSAETPPISEETTERPPPVDEGDVMAAGLRAFGTETLPHSTTTKAAAVAMIMTFVAGEGLSWKGLDNLLAMVNFFFAPEPAVLPPSKYLFRKLWGSETESAVVRHYYCRACNDLLDIAEEAGICPTCEKTTSLNDAKKDGAFFVVLDIHKQLNHVIQRSKPALHTKLTQVARDPGTASTIMDITDGQAYAKLKASGAVQGSDLTLTVSTDGSPVFTSSGASVWPIQFTVNELPVPERFRLSTLAGLWFGKGHPNMTLFLGKFVEGVNAMEPVLWQHQATQHSSKAFVLCFCLDAPARSSVQNIVLFNGYYGCPWCHIKGDYVDGSLRFLSFEDVPGRTSEGVRRDMDLALESSVTINGYKGPSPAVNLPHFDLVWGFTVEYMHAVLLGVTRQITELLLSSTNSNERFYIGSPSSVAALDRRLLLIKPPHCFTRLPRSLGTRGNWKASEWRHWLLFYCLPCTQGILPLRYWSHLAKLVEGIHLLLREELTQSSIDQAETLLLAFVASTRILYKDLAMTFNVHQLLHLAEAARQMGPLWGHSAFVFESGNGHLVKLVTGANAVPSQIVERVVMEQHLECLLTSPLLSDSCKETCNRMLGYPKLLNFMSVGGVGLLGCPHKLVLSEQLKSAISEYVDECPDLAAEYTRFVYKGQIFRSRSQKRPFKSDSSVVQTHDLEYFVIQKILCLRSQVLLLCDEIVTTASSVLPTHIKECFISMAGTRHVVKPHAIKASCLFFQFQSPAISYVCDLANSVERD</sequence>
<dbReference type="PANTHER" id="PTHR46579:SF1">
    <property type="entry name" value="F5_8 TYPE C DOMAIN-CONTAINING PROTEIN"/>
    <property type="match status" value="1"/>
</dbReference>
<feature type="compositionally biased region" description="Acidic residues" evidence="1">
    <location>
        <begin position="39"/>
        <end position="48"/>
    </location>
</feature>
<dbReference type="AlphaFoldDB" id="A0A147BBN7"/>
<proteinExistence type="predicted"/>
<reference evidence="2" key="1">
    <citation type="journal article" date="2018" name="PLoS Negl. Trop. Dis.">
        <title>Sialome diversity of ticks revealed by RNAseq of single tick salivary glands.</title>
        <authorList>
            <person name="Perner J."/>
            <person name="Kropackova S."/>
            <person name="Kopacek P."/>
            <person name="Ribeiro J.M."/>
        </authorList>
    </citation>
    <scope>NUCLEOTIDE SEQUENCE</scope>
    <source>
        <strain evidence="2">Siblings of single egg batch collected in Ceske Budejovice</strain>
        <tissue evidence="2">Salivary glands</tissue>
    </source>
</reference>
<accession>A0A147BBN7</accession>
<dbReference type="EMBL" id="GEGO01007230">
    <property type="protein sequence ID" value="JAR88174.1"/>
    <property type="molecule type" value="Transcribed_RNA"/>
</dbReference>
<name>A0A147BBN7_IXORI</name>
<evidence type="ECO:0000313" key="2">
    <source>
        <dbReference type="EMBL" id="JAR88174.1"/>
    </source>
</evidence>
<feature type="region of interest" description="Disordered" evidence="1">
    <location>
        <begin position="1"/>
        <end position="94"/>
    </location>
</feature>
<feature type="compositionally biased region" description="Basic and acidic residues" evidence="1">
    <location>
        <begin position="17"/>
        <end position="27"/>
    </location>
</feature>
<evidence type="ECO:0000256" key="1">
    <source>
        <dbReference type="SAM" id="MobiDB-lite"/>
    </source>
</evidence>